<evidence type="ECO:0000313" key="5">
    <source>
        <dbReference type="Proteomes" id="UP000598775"/>
    </source>
</evidence>
<dbReference type="AlphaFoldDB" id="A0A917EYX0"/>
<evidence type="ECO:0000313" key="4">
    <source>
        <dbReference type="EMBL" id="GGF35370.1"/>
    </source>
</evidence>
<gene>
    <name evidence="4" type="ORF">GCM10011399_30510</name>
</gene>
<dbReference type="InterPro" id="IPR040198">
    <property type="entry name" value="Fido_containing"/>
</dbReference>
<dbReference type="GO" id="GO:0005524">
    <property type="term" value="F:ATP binding"/>
    <property type="evidence" value="ECO:0007669"/>
    <property type="project" value="UniProtKB-KW"/>
</dbReference>
<dbReference type="EMBL" id="BMGP01000006">
    <property type="protein sequence ID" value="GGF35370.1"/>
    <property type="molecule type" value="Genomic_DNA"/>
</dbReference>
<feature type="binding site" evidence="2">
    <location>
        <begin position="238"/>
        <end position="245"/>
    </location>
    <ligand>
        <name>ATP</name>
        <dbReference type="ChEBI" id="CHEBI:30616"/>
    </ligand>
</feature>
<sequence length="406" mass="44371">MDKTRPSAGRSWPATEAEHEVWVSKSATWGVQATVAVPREINYTSSIPPFIAERELRLSSASAAMAEEASNELIRFDESLNGEIAPFAPLLLRSEAAASSRIENLTASARAVLTAELANRSGGNAARKNAEIIVANTRAMQAALDLSDDLTSHSVLGMHRELMTGDAHHQGGSWREEAVWIGTSSLSPVGALFVAPNFRRVPRLVDDLMIFARRGDLPRLAQTAVAHAQFETIHPFTDGNGRTGRALMQAMMRAKQLTHNVTVPVSAGLLANTNGYHQALMQYREGDIDTIVTLTAESSFLAITNAKELVIDIRGIQASWREQIKARADSGVWALLDLLARQPVVTADSAAQTLGLNPTNIYRLLNQLEQNGVLKKKPEYRSSVFWRSDEILAALDRFAERSGRRG</sequence>
<keyword evidence="2" id="KW-0547">Nucleotide-binding</keyword>
<protein>
    <submittedName>
        <fullName evidence="4">Fic family protein</fullName>
    </submittedName>
</protein>
<feature type="domain" description="Fido" evidence="3">
    <location>
        <begin position="150"/>
        <end position="297"/>
    </location>
</feature>
<dbReference type="Gene3D" id="1.10.3290.10">
    <property type="entry name" value="Fido-like domain"/>
    <property type="match status" value="1"/>
</dbReference>
<dbReference type="Proteomes" id="UP000598775">
    <property type="component" value="Unassembled WGS sequence"/>
</dbReference>
<name>A0A917EYX0_9MICO</name>
<accession>A0A917EYX0</accession>
<dbReference type="RefSeq" id="WP_188679769.1">
    <property type="nucleotide sequence ID" value="NZ_BMGP01000006.1"/>
</dbReference>
<dbReference type="InterPro" id="IPR036597">
    <property type="entry name" value="Fido-like_dom_sf"/>
</dbReference>
<dbReference type="PROSITE" id="PS51459">
    <property type="entry name" value="FIDO"/>
    <property type="match status" value="1"/>
</dbReference>
<dbReference type="Pfam" id="PF02661">
    <property type="entry name" value="Fic"/>
    <property type="match status" value="1"/>
</dbReference>
<organism evidence="4 5">
    <name type="scientific">Subtercola lobariae</name>
    <dbReference type="NCBI Taxonomy" id="1588641"/>
    <lineage>
        <taxon>Bacteria</taxon>
        <taxon>Bacillati</taxon>
        <taxon>Actinomycetota</taxon>
        <taxon>Actinomycetes</taxon>
        <taxon>Micrococcales</taxon>
        <taxon>Microbacteriaceae</taxon>
        <taxon>Subtercola</taxon>
    </lineage>
</organism>
<evidence type="ECO:0000259" key="3">
    <source>
        <dbReference type="PROSITE" id="PS51459"/>
    </source>
</evidence>
<dbReference type="InterPro" id="IPR003812">
    <property type="entry name" value="Fido"/>
</dbReference>
<keyword evidence="2" id="KW-0067">ATP-binding</keyword>
<dbReference type="InterPro" id="IPR036388">
    <property type="entry name" value="WH-like_DNA-bd_sf"/>
</dbReference>
<dbReference type="SUPFAM" id="SSF140931">
    <property type="entry name" value="Fic-like"/>
    <property type="match status" value="1"/>
</dbReference>
<evidence type="ECO:0000256" key="1">
    <source>
        <dbReference type="PIRSR" id="PIRSR640198-1"/>
    </source>
</evidence>
<dbReference type="Gene3D" id="1.10.10.10">
    <property type="entry name" value="Winged helix-like DNA-binding domain superfamily/Winged helix DNA-binding domain"/>
    <property type="match status" value="1"/>
</dbReference>
<dbReference type="PANTHER" id="PTHR13504">
    <property type="entry name" value="FIDO DOMAIN-CONTAINING PROTEIN DDB_G0283145"/>
    <property type="match status" value="1"/>
</dbReference>
<dbReference type="PANTHER" id="PTHR13504:SF38">
    <property type="entry name" value="FIDO DOMAIN-CONTAINING PROTEIN"/>
    <property type="match status" value="1"/>
</dbReference>
<evidence type="ECO:0000256" key="2">
    <source>
        <dbReference type="PIRSR" id="PIRSR640198-2"/>
    </source>
</evidence>
<feature type="active site" evidence="1">
    <location>
        <position position="234"/>
    </location>
</feature>
<reference evidence="4 5" key="1">
    <citation type="journal article" date="2014" name="Int. J. Syst. Evol. Microbiol.">
        <title>Complete genome sequence of Corynebacterium casei LMG S-19264T (=DSM 44701T), isolated from a smear-ripened cheese.</title>
        <authorList>
            <consortium name="US DOE Joint Genome Institute (JGI-PGF)"/>
            <person name="Walter F."/>
            <person name="Albersmeier A."/>
            <person name="Kalinowski J."/>
            <person name="Ruckert C."/>
        </authorList>
    </citation>
    <scope>NUCLEOTIDE SEQUENCE [LARGE SCALE GENOMIC DNA]</scope>
    <source>
        <strain evidence="4 5">CGMCC 1.12976</strain>
    </source>
</reference>
<proteinExistence type="predicted"/>
<dbReference type="SUPFAM" id="SSF46785">
    <property type="entry name" value="Winged helix' DNA-binding domain"/>
    <property type="match status" value="1"/>
</dbReference>
<dbReference type="InterPro" id="IPR036390">
    <property type="entry name" value="WH_DNA-bd_sf"/>
</dbReference>
<comment type="caution">
    <text evidence="4">The sequence shown here is derived from an EMBL/GenBank/DDBJ whole genome shotgun (WGS) entry which is preliminary data.</text>
</comment>
<keyword evidence="5" id="KW-1185">Reference proteome</keyword>